<dbReference type="AlphaFoldDB" id="A0A8J1TEQ5"/>
<comment type="subcellular location">
    <subcellularLocation>
        <location evidence="1">Membrane</location>
        <topology evidence="1">Multi-pass membrane protein</topology>
    </subcellularLocation>
</comment>
<evidence type="ECO:0000256" key="4">
    <source>
        <dbReference type="ARBA" id="ARBA00022989"/>
    </source>
</evidence>
<evidence type="ECO:0000256" key="5">
    <source>
        <dbReference type="ARBA" id="ARBA00023136"/>
    </source>
</evidence>
<dbReference type="InterPro" id="IPR040399">
    <property type="entry name" value="TMEM35A/B"/>
</dbReference>
<comment type="caution">
    <text evidence="6">The sequence shown here is derived from an EMBL/GenBank/DDBJ whole genome shotgun (WGS) entry which is preliminary data.</text>
</comment>
<proteinExistence type="inferred from homology"/>
<accession>A0A8J1TEQ5</accession>
<dbReference type="PANTHER" id="PTHR13163:SF2">
    <property type="entry name" value="TRANSMEMBRANE PROTEIN 35B"/>
    <property type="match status" value="1"/>
</dbReference>
<evidence type="ECO:0000256" key="1">
    <source>
        <dbReference type="ARBA" id="ARBA00004141"/>
    </source>
</evidence>
<keyword evidence="4" id="KW-1133">Transmembrane helix</keyword>
<gene>
    <name evidence="6" type="ORF">OFUS_LOCUS22827</name>
</gene>
<dbReference type="PANTHER" id="PTHR13163">
    <property type="entry name" value="SPINAL CORD EXPRESSION PROTEIN 4"/>
    <property type="match status" value="1"/>
</dbReference>
<evidence type="ECO:0000313" key="6">
    <source>
        <dbReference type="EMBL" id="CAH1798733.1"/>
    </source>
</evidence>
<protein>
    <submittedName>
        <fullName evidence="6">Uncharacterized protein</fullName>
    </submittedName>
</protein>
<keyword evidence="5" id="KW-0472">Membrane</keyword>
<sequence length="186" mass="21034">MTARRRRTTIEHLRTVMSEDVSDIETESEDDQPPERPSTEISVYTLFPRFAAKMLGIFYIFTGLIKLLAWSRINGAITRSALNQFIIYSENFPLAIFGFLPDPETYMFTIGCIEMSFGAVLGFGGHLPSRKLASLGLAVIMVGATLTYISMLELRLFLPLIFLVALIWIYLCIEEPPRTTKGKKNQ</sequence>
<evidence type="ECO:0000256" key="3">
    <source>
        <dbReference type="ARBA" id="ARBA00022692"/>
    </source>
</evidence>
<evidence type="ECO:0000313" key="7">
    <source>
        <dbReference type="Proteomes" id="UP000749559"/>
    </source>
</evidence>
<dbReference type="Proteomes" id="UP000749559">
    <property type="component" value="Unassembled WGS sequence"/>
</dbReference>
<keyword evidence="7" id="KW-1185">Reference proteome</keyword>
<organism evidence="6 7">
    <name type="scientific">Owenia fusiformis</name>
    <name type="common">Polychaete worm</name>
    <dbReference type="NCBI Taxonomy" id="6347"/>
    <lineage>
        <taxon>Eukaryota</taxon>
        <taxon>Metazoa</taxon>
        <taxon>Spiralia</taxon>
        <taxon>Lophotrochozoa</taxon>
        <taxon>Annelida</taxon>
        <taxon>Polychaeta</taxon>
        <taxon>Sedentaria</taxon>
        <taxon>Canalipalpata</taxon>
        <taxon>Sabellida</taxon>
        <taxon>Oweniida</taxon>
        <taxon>Oweniidae</taxon>
        <taxon>Owenia</taxon>
    </lineage>
</organism>
<dbReference type="GO" id="GO:0016020">
    <property type="term" value="C:membrane"/>
    <property type="evidence" value="ECO:0007669"/>
    <property type="project" value="UniProtKB-SubCell"/>
</dbReference>
<comment type="similarity">
    <text evidence="2">Belongs to the DoxX family.</text>
</comment>
<name>A0A8J1TEQ5_OWEFU</name>
<reference evidence="6" key="1">
    <citation type="submission" date="2022-03" db="EMBL/GenBank/DDBJ databases">
        <authorList>
            <person name="Martin C."/>
        </authorList>
    </citation>
    <scope>NUCLEOTIDE SEQUENCE</scope>
</reference>
<evidence type="ECO:0000256" key="2">
    <source>
        <dbReference type="ARBA" id="ARBA00006679"/>
    </source>
</evidence>
<dbReference type="EMBL" id="CAIIXF020000011">
    <property type="protein sequence ID" value="CAH1798733.1"/>
    <property type="molecule type" value="Genomic_DNA"/>
</dbReference>
<keyword evidence="3" id="KW-0812">Transmembrane</keyword>
<dbReference type="OrthoDB" id="432685at2759"/>